<dbReference type="Proteomes" id="UP000313359">
    <property type="component" value="Unassembled WGS sequence"/>
</dbReference>
<organism evidence="2 3">
    <name type="scientific">Lentinus tigrinus ALCF2SS1-6</name>
    <dbReference type="NCBI Taxonomy" id="1328759"/>
    <lineage>
        <taxon>Eukaryota</taxon>
        <taxon>Fungi</taxon>
        <taxon>Dikarya</taxon>
        <taxon>Basidiomycota</taxon>
        <taxon>Agaricomycotina</taxon>
        <taxon>Agaricomycetes</taxon>
        <taxon>Polyporales</taxon>
        <taxon>Polyporaceae</taxon>
        <taxon>Lentinus</taxon>
    </lineage>
</organism>
<dbReference type="EMBL" id="ML122266">
    <property type="protein sequence ID" value="RPD60455.1"/>
    <property type="molecule type" value="Genomic_DNA"/>
</dbReference>
<sequence length="150" mass="16425">MEDVAYSTRRPGASETGARDAVVSAPQKAVETDGTQVGSWRKSIVSLRQQIIDAQEAEVNHRLAEKAGLREEQERLEAGAEALRAREAAAAAEVGRLEALQRARVERETVKGEERARRLVSRTKEIQTFVDADLLTSLSNSIGDLVLLNC</sequence>
<name>A0A5C2S9C7_9APHY</name>
<evidence type="ECO:0000313" key="2">
    <source>
        <dbReference type="EMBL" id="RPD60455.1"/>
    </source>
</evidence>
<evidence type="ECO:0000313" key="3">
    <source>
        <dbReference type="Proteomes" id="UP000313359"/>
    </source>
</evidence>
<keyword evidence="3" id="KW-1185">Reference proteome</keyword>
<protein>
    <submittedName>
        <fullName evidence="2">Uncharacterized protein</fullName>
    </submittedName>
</protein>
<evidence type="ECO:0000256" key="1">
    <source>
        <dbReference type="SAM" id="MobiDB-lite"/>
    </source>
</evidence>
<gene>
    <name evidence="2" type="ORF">L227DRAFT_611383</name>
</gene>
<feature type="region of interest" description="Disordered" evidence="1">
    <location>
        <begin position="1"/>
        <end position="34"/>
    </location>
</feature>
<proteinExistence type="predicted"/>
<dbReference type="AlphaFoldDB" id="A0A5C2S9C7"/>
<reference evidence="2" key="1">
    <citation type="journal article" date="2018" name="Genome Biol. Evol.">
        <title>Genomics and development of Lentinus tigrinus, a white-rot wood-decaying mushroom with dimorphic fruiting bodies.</title>
        <authorList>
            <person name="Wu B."/>
            <person name="Xu Z."/>
            <person name="Knudson A."/>
            <person name="Carlson A."/>
            <person name="Chen N."/>
            <person name="Kovaka S."/>
            <person name="LaButti K."/>
            <person name="Lipzen A."/>
            <person name="Pennachio C."/>
            <person name="Riley R."/>
            <person name="Schakwitz W."/>
            <person name="Umezawa K."/>
            <person name="Ohm R.A."/>
            <person name="Grigoriev I.V."/>
            <person name="Nagy L.G."/>
            <person name="Gibbons J."/>
            <person name="Hibbett D."/>
        </authorList>
    </citation>
    <scope>NUCLEOTIDE SEQUENCE [LARGE SCALE GENOMIC DNA]</scope>
    <source>
        <strain evidence="2">ALCF2SS1-6</strain>
    </source>
</reference>
<dbReference type="STRING" id="1328759.A0A5C2S9C7"/>
<accession>A0A5C2S9C7</accession>